<evidence type="ECO:0000256" key="1">
    <source>
        <dbReference type="SAM" id="SignalP"/>
    </source>
</evidence>
<keyword evidence="1" id="KW-0732">Signal</keyword>
<accession>A0ABW1VI63</accession>
<dbReference type="RefSeq" id="WP_386731176.1">
    <property type="nucleotide sequence ID" value="NZ_JBHSTP010000002.1"/>
</dbReference>
<evidence type="ECO:0000313" key="2">
    <source>
        <dbReference type="EMBL" id="MFC6356572.1"/>
    </source>
</evidence>
<dbReference type="PROSITE" id="PS51257">
    <property type="entry name" value="PROKAR_LIPOPROTEIN"/>
    <property type="match status" value="1"/>
</dbReference>
<organism evidence="2 3">
    <name type="scientific">Luethyella okanaganae</name>
    <dbReference type="NCBI Taxonomy" id="69372"/>
    <lineage>
        <taxon>Bacteria</taxon>
        <taxon>Bacillati</taxon>
        <taxon>Actinomycetota</taxon>
        <taxon>Actinomycetes</taxon>
        <taxon>Micrococcales</taxon>
        <taxon>Microbacteriaceae</taxon>
        <taxon>Luethyella</taxon>
    </lineage>
</organism>
<feature type="chain" id="PRO_5046832524" evidence="1">
    <location>
        <begin position="26"/>
        <end position="190"/>
    </location>
</feature>
<proteinExistence type="predicted"/>
<dbReference type="EMBL" id="JBHSTP010000002">
    <property type="protein sequence ID" value="MFC6356572.1"/>
    <property type="molecule type" value="Genomic_DNA"/>
</dbReference>
<sequence>MKSRFIVPLALVASLSLLGLVGCQAAAPASVSSQTSVGSGSTASGVLPVDSNPINNTSTAPGLSIVAAAVEDNVDPVTKAALGDRLQVTLKNSTTKDLSAVEIYYLMTDVTTGQTEGYYQSLSGLTLPAGAETTIFFDNETGPGHFPENVFSLYRSSVNQVDFAIEVSADGVQLARATASKGAGTGEKVD</sequence>
<gene>
    <name evidence="2" type="ORF">ACFQB0_10680</name>
</gene>
<keyword evidence="3" id="KW-1185">Reference proteome</keyword>
<reference evidence="3" key="1">
    <citation type="journal article" date="2019" name="Int. J. Syst. Evol. Microbiol.">
        <title>The Global Catalogue of Microorganisms (GCM) 10K type strain sequencing project: providing services to taxonomists for standard genome sequencing and annotation.</title>
        <authorList>
            <consortium name="The Broad Institute Genomics Platform"/>
            <consortium name="The Broad Institute Genome Sequencing Center for Infectious Disease"/>
            <person name="Wu L."/>
            <person name="Ma J."/>
        </authorList>
    </citation>
    <scope>NUCLEOTIDE SEQUENCE [LARGE SCALE GENOMIC DNA]</scope>
    <source>
        <strain evidence="3">CCUG 43304</strain>
    </source>
</reference>
<protein>
    <submittedName>
        <fullName evidence="2">Uncharacterized protein</fullName>
    </submittedName>
</protein>
<evidence type="ECO:0000313" key="3">
    <source>
        <dbReference type="Proteomes" id="UP001596306"/>
    </source>
</evidence>
<name>A0ABW1VI63_9MICO</name>
<comment type="caution">
    <text evidence="2">The sequence shown here is derived from an EMBL/GenBank/DDBJ whole genome shotgun (WGS) entry which is preliminary data.</text>
</comment>
<feature type="signal peptide" evidence="1">
    <location>
        <begin position="1"/>
        <end position="25"/>
    </location>
</feature>
<dbReference type="Proteomes" id="UP001596306">
    <property type="component" value="Unassembled WGS sequence"/>
</dbReference>